<dbReference type="PANTHER" id="PTHR43155">
    <property type="entry name" value="CYCLIC DI-GMP PHOSPHODIESTERASE PA4108-RELATED"/>
    <property type="match status" value="1"/>
</dbReference>
<dbReference type="RefSeq" id="WP_181340201.1">
    <property type="nucleotide sequence ID" value="NZ_JAAKDE010000019.1"/>
</dbReference>
<dbReference type="Gene3D" id="1.10.3210.10">
    <property type="entry name" value="Hypothetical protein af1432"/>
    <property type="match status" value="1"/>
</dbReference>
<dbReference type="SMART" id="SM00471">
    <property type="entry name" value="HDc"/>
    <property type="match status" value="1"/>
</dbReference>
<protein>
    <submittedName>
        <fullName evidence="2">HD-GYP domain-containing protein</fullName>
    </submittedName>
</protein>
<organism evidence="2 3">
    <name type="scientific">Capillibacterium thermochitinicola</name>
    <dbReference type="NCBI Taxonomy" id="2699427"/>
    <lineage>
        <taxon>Bacteria</taxon>
        <taxon>Bacillati</taxon>
        <taxon>Bacillota</taxon>
        <taxon>Capillibacterium</taxon>
    </lineage>
</organism>
<evidence type="ECO:0000313" key="3">
    <source>
        <dbReference type="Proteomes" id="UP000657177"/>
    </source>
</evidence>
<dbReference type="EMBL" id="JAAKDE010000019">
    <property type="protein sequence ID" value="MBA2133731.1"/>
    <property type="molecule type" value="Genomic_DNA"/>
</dbReference>
<sequence length="342" mass="38631">MRYLPLEEIEEGMILARSVFAEDGRTLLARGVKLTKNYLEELKALHFTHLFVGEGPEDFEVNGISEQTYSQALRSVREVFLNAAKKQNLDYKEVLDVVDFMVDEVLNEDVLFNIFEMRSHDNYTYLHSVKVGIIASIMGKNLGLARKQIKELAVGALLHDIGKMCIENSILEKSGHLTYQEYEKMRLHPKYGFEILRGAPGLSLLSAHVAYQHHEREDGSGYPRGLNSEQIHLYAKIVMTADSYDAMTSGRSYRRTLWSHEALAQLAAEAPEKYDPKMIKLLAQSVALYPVGSVVLLNNLEVGLVTDVTRESVKVEFLTGTDKGKKIALKANDLLKIERRLS</sequence>
<dbReference type="Proteomes" id="UP000657177">
    <property type="component" value="Unassembled WGS sequence"/>
</dbReference>
<dbReference type="Pfam" id="PF13487">
    <property type="entry name" value="HD_5"/>
    <property type="match status" value="1"/>
</dbReference>
<dbReference type="PROSITE" id="PS51832">
    <property type="entry name" value="HD_GYP"/>
    <property type="match status" value="1"/>
</dbReference>
<dbReference type="NCBIfam" id="TIGR00277">
    <property type="entry name" value="HDIG"/>
    <property type="match status" value="1"/>
</dbReference>
<name>A0A8J6HT52_9FIRM</name>
<reference evidence="2" key="1">
    <citation type="submission" date="2020-06" db="EMBL/GenBank/DDBJ databases">
        <title>Novel chitinolytic bacterium.</title>
        <authorList>
            <person name="Ungkulpasvich U."/>
            <person name="Kosugi A."/>
            <person name="Uke A."/>
        </authorList>
    </citation>
    <scope>NUCLEOTIDE SEQUENCE</scope>
    <source>
        <strain evidence="2">UUS1-1</strain>
    </source>
</reference>
<evidence type="ECO:0000313" key="2">
    <source>
        <dbReference type="EMBL" id="MBA2133731.1"/>
    </source>
</evidence>
<proteinExistence type="predicted"/>
<feature type="domain" description="HD-GYP" evidence="1">
    <location>
        <begin position="102"/>
        <end position="298"/>
    </location>
</feature>
<keyword evidence="3" id="KW-1185">Reference proteome</keyword>
<accession>A0A8J6HT52</accession>
<dbReference type="InterPro" id="IPR003607">
    <property type="entry name" value="HD/PDEase_dom"/>
</dbReference>
<evidence type="ECO:0000259" key="1">
    <source>
        <dbReference type="PROSITE" id="PS51832"/>
    </source>
</evidence>
<dbReference type="AlphaFoldDB" id="A0A8J6HT52"/>
<comment type="caution">
    <text evidence="2">The sequence shown here is derived from an EMBL/GenBank/DDBJ whole genome shotgun (WGS) entry which is preliminary data.</text>
</comment>
<dbReference type="InterPro" id="IPR037522">
    <property type="entry name" value="HD_GYP_dom"/>
</dbReference>
<dbReference type="SUPFAM" id="SSF109604">
    <property type="entry name" value="HD-domain/PDEase-like"/>
    <property type="match status" value="1"/>
</dbReference>
<dbReference type="PANTHER" id="PTHR43155:SF2">
    <property type="entry name" value="CYCLIC DI-GMP PHOSPHODIESTERASE PA4108"/>
    <property type="match status" value="1"/>
</dbReference>
<gene>
    <name evidence="2" type="ORF">G5B42_09325</name>
</gene>
<dbReference type="InterPro" id="IPR006675">
    <property type="entry name" value="HDIG_dom"/>
</dbReference>
<dbReference type="CDD" id="cd00077">
    <property type="entry name" value="HDc"/>
    <property type="match status" value="1"/>
</dbReference>